<dbReference type="Proteomes" id="UP000324222">
    <property type="component" value="Unassembled WGS sequence"/>
</dbReference>
<feature type="compositionally biased region" description="Pro residues" evidence="1">
    <location>
        <begin position="48"/>
        <end position="67"/>
    </location>
</feature>
<evidence type="ECO:0000313" key="2">
    <source>
        <dbReference type="EMBL" id="MPC08881.1"/>
    </source>
</evidence>
<sequence>MRSLAWPTTPVMSLGVGEAWGMTAWVRKEDSGCCSEGWMSDWALTTTPPRPVPTPHRIPPPSPSLYL</sequence>
<feature type="region of interest" description="Disordered" evidence="1">
    <location>
        <begin position="45"/>
        <end position="67"/>
    </location>
</feature>
<proteinExistence type="predicted"/>
<accession>A0A5B7CJD8</accession>
<organism evidence="2 3">
    <name type="scientific">Portunus trituberculatus</name>
    <name type="common">Swimming crab</name>
    <name type="synonym">Neptunus trituberculatus</name>
    <dbReference type="NCBI Taxonomy" id="210409"/>
    <lineage>
        <taxon>Eukaryota</taxon>
        <taxon>Metazoa</taxon>
        <taxon>Ecdysozoa</taxon>
        <taxon>Arthropoda</taxon>
        <taxon>Crustacea</taxon>
        <taxon>Multicrustacea</taxon>
        <taxon>Malacostraca</taxon>
        <taxon>Eumalacostraca</taxon>
        <taxon>Eucarida</taxon>
        <taxon>Decapoda</taxon>
        <taxon>Pleocyemata</taxon>
        <taxon>Brachyura</taxon>
        <taxon>Eubrachyura</taxon>
        <taxon>Portunoidea</taxon>
        <taxon>Portunidae</taxon>
        <taxon>Portuninae</taxon>
        <taxon>Portunus</taxon>
    </lineage>
</organism>
<protein>
    <submittedName>
        <fullName evidence="2">Uncharacterized protein</fullName>
    </submittedName>
</protein>
<evidence type="ECO:0000256" key="1">
    <source>
        <dbReference type="SAM" id="MobiDB-lite"/>
    </source>
</evidence>
<name>A0A5B7CJD8_PORTR</name>
<keyword evidence="3" id="KW-1185">Reference proteome</keyword>
<gene>
    <name evidence="2" type="ORF">E2C01_001476</name>
</gene>
<comment type="caution">
    <text evidence="2">The sequence shown here is derived from an EMBL/GenBank/DDBJ whole genome shotgun (WGS) entry which is preliminary data.</text>
</comment>
<dbReference type="AlphaFoldDB" id="A0A5B7CJD8"/>
<reference evidence="2 3" key="1">
    <citation type="submission" date="2019-05" db="EMBL/GenBank/DDBJ databases">
        <title>Another draft genome of Portunus trituberculatus and its Hox gene families provides insights of decapod evolution.</title>
        <authorList>
            <person name="Jeong J.-H."/>
            <person name="Song I."/>
            <person name="Kim S."/>
            <person name="Choi T."/>
            <person name="Kim D."/>
            <person name="Ryu S."/>
            <person name="Kim W."/>
        </authorList>
    </citation>
    <scope>NUCLEOTIDE SEQUENCE [LARGE SCALE GENOMIC DNA]</scope>
    <source>
        <tissue evidence="2">Muscle</tissue>
    </source>
</reference>
<dbReference type="EMBL" id="VSRR010000047">
    <property type="protein sequence ID" value="MPC08881.1"/>
    <property type="molecule type" value="Genomic_DNA"/>
</dbReference>
<evidence type="ECO:0000313" key="3">
    <source>
        <dbReference type="Proteomes" id="UP000324222"/>
    </source>
</evidence>